<feature type="transmembrane region" description="Helical" evidence="10">
    <location>
        <begin position="166"/>
        <end position="191"/>
    </location>
</feature>
<evidence type="ECO:0000313" key="12">
    <source>
        <dbReference type="EMBL" id="PTW48550.1"/>
    </source>
</evidence>
<evidence type="ECO:0000256" key="10">
    <source>
        <dbReference type="SAM" id="Phobius"/>
    </source>
</evidence>
<dbReference type="PROSITE" id="PS01307">
    <property type="entry name" value="MOTA"/>
    <property type="match status" value="1"/>
</dbReference>
<comment type="caution">
    <text evidence="12">The sequence shown here is derived from an EMBL/GenBank/DDBJ whole genome shotgun (WGS) entry which is preliminary data.</text>
</comment>
<gene>
    <name evidence="12" type="ORF">C8J25_10147</name>
</gene>
<name>A0A2T5UAM4_9SPHN</name>
<dbReference type="AlphaFoldDB" id="A0A2T5UAM4"/>
<keyword evidence="6" id="KW-0283">Flagellar rotation</keyword>
<evidence type="ECO:0000256" key="8">
    <source>
        <dbReference type="ARBA" id="ARBA00023136"/>
    </source>
</evidence>
<dbReference type="Proteomes" id="UP000244013">
    <property type="component" value="Unassembled WGS sequence"/>
</dbReference>
<keyword evidence="7 10" id="KW-1133">Transmembrane helix</keyword>
<sequence length="276" mass="28972">MGGLLGELRDPQRTHPPLAPPFTREGNRRVCQRHDEGQPSTQLAYPLHHPTHMITLAQLLDPAALAIVGGGTALAVVLRTPLCDLGRALAAVTTLGRGRFDADPLLLQITALARIAKRHGVMALDRSVITDADVAAGIAAIVDGASATDVATLVQHRRRARIERHVAAADVWAGAAEVAPAMGMVGTLIGLAQMFATMSDPGAIGGAMAVALLATLYGALFANLLFMPIANRLRAQGRNEAFERARIEAPLVALAERETPRGYVAPIAPPTLATVV</sequence>
<keyword evidence="5 10" id="KW-0812">Transmembrane</keyword>
<feature type="transmembrane region" description="Helical" evidence="10">
    <location>
        <begin position="203"/>
        <end position="226"/>
    </location>
</feature>
<evidence type="ECO:0000256" key="1">
    <source>
        <dbReference type="ARBA" id="ARBA00004651"/>
    </source>
</evidence>
<dbReference type="GO" id="GO:0005886">
    <property type="term" value="C:plasma membrane"/>
    <property type="evidence" value="ECO:0007669"/>
    <property type="project" value="UniProtKB-SubCell"/>
</dbReference>
<feature type="region of interest" description="Disordered" evidence="9">
    <location>
        <begin position="1"/>
        <end position="26"/>
    </location>
</feature>
<accession>A0A2T5UAM4</accession>
<evidence type="ECO:0000256" key="4">
    <source>
        <dbReference type="ARBA" id="ARBA00022475"/>
    </source>
</evidence>
<comment type="subcellular location">
    <subcellularLocation>
        <location evidence="1">Cell membrane</location>
        <topology evidence="1">Multi-pass membrane protein</topology>
    </subcellularLocation>
</comment>
<protein>
    <submittedName>
        <fullName evidence="12">Chemotaxis protein MotA</fullName>
    </submittedName>
</protein>
<evidence type="ECO:0000256" key="6">
    <source>
        <dbReference type="ARBA" id="ARBA00022779"/>
    </source>
</evidence>
<dbReference type="GO" id="GO:0006935">
    <property type="term" value="P:chemotaxis"/>
    <property type="evidence" value="ECO:0007669"/>
    <property type="project" value="InterPro"/>
</dbReference>
<keyword evidence="3" id="KW-0813">Transport</keyword>
<evidence type="ECO:0000256" key="2">
    <source>
        <dbReference type="ARBA" id="ARBA00008038"/>
    </source>
</evidence>
<evidence type="ECO:0000313" key="13">
    <source>
        <dbReference type="Proteomes" id="UP000244013"/>
    </source>
</evidence>
<dbReference type="InterPro" id="IPR047055">
    <property type="entry name" value="MotA-like"/>
</dbReference>
<dbReference type="GO" id="GO:0071978">
    <property type="term" value="P:bacterial-type flagellum-dependent swarming motility"/>
    <property type="evidence" value="ECO:0007669"/>
    <property type="project" value="InterPro"/>
</dbReference>
<evidence type="ECO:0000256" key="7">
    <source>
        <dbReference type="ARBA" id="ARBA00022989"/>
    </source>
</evidence>
<comment type="similarity">
    <text evidence="2">Belongs to the MotA family.</text>
</comment>
<dbReference type="EMBL" id="QAYE01000001">
    <property type="protein sequence ID" value="PTW48550.1"/>
    <property type="molecule type" value="Genomic_DNA"/>
</dbReference>
<dbReference type="InterPro" id="IPR000540">
    <property type="entry name" value="Flag_MotA_CS"/>
</dbReference>
<keyword evidence="4" id="KW-1003">Cell membrane</keyword>
<proteinExistence type="inferred from homology"/>
<evidence type="ECO:0000256" key="9">
    <source>
        <dbReference type="SAM" id="MobiDB-lite"/>
    </source>
</evidence>
<keyword evidence="8 10" id="KW-0472">Membrane</keyword>
<organism evidence="12 13">
    <name type="scientific">Sphingomonas faeni</name>
    <dbReference type="NCBI Taxonomy" id="185950"/>
    <lineage>
        <taxon>Bacteria</taxon>
        <taxon>Pseudomonadati</taxon>
        <taxon>Pseudomonadota</taxon>
        <taxon>Alphaproteobacteria</taxon>
        <taxon>Sphingomonadales</taxon>
        <taxon>Sphingomonadaceae</taxon>
        <taxon>Sphingomonas</taxon>
    </lineage>
</organism>
<dbReference type="Pfam" id="PF01618">
    <property type="entry name" value="MotA_ExbB"/>
    <property type="match status" value="1"/>
</dbReference>
<dbReference type="InterPro" id="IPR002898">
    <property type="entry name" value="MotA_ExbB_proton_chnl"/>
</dbReference>
<dbReference type="PANTHER" id="PTHR30433:SF2">
    <property type="entry name" value="MOTILITY PROTEIN A"/>
    <property type="match status" value="1"/>
</dbReference>
<evidence type="ECO:0000256" key="3">
    <source>
        <dbReference type="ARBA" id="ARBA00022448"/>
    </source>
</evidence>
<feature type="domain" description="MotA/TolQ/ExbB proton channel" evidence="11">
    <location>
        <begin position="132"/>
        <end position="240"/>
    </location>
</feature>
<evidence type="ECO:0000259" key="11">
    <source>
        <dbReference type="Pfam" id="PF01618"/>
    </source>
</evidence>
<reference evidence="12 13" key="1">
    <citation type="submission" date="2018-04" db="EMBL/GenBank/DDBJ databases">
        <title>Genomic Encyclopedia of Type Strains, Phase III (KMG-III): the genomes of soil and plant-associated and newly described type strains.</title>
        <authorList>
            <person name="Whitman W."/>
        </authorList>
    </citation>
    <scope>NUCLEOTIDE SEQUENCE [LARGE SCALE GENOMIC DNA]</scope>
    <source>
        <strain evidence="12 13">MA-olki</strain>
    </source>
</reference>
<evidence type="ECO:0000256" key="5">
    <source>
        <dbReference type="ARBA" id="ARBA00022692"/>
    </source>
</evidence>
<dbReference type="PANTHER" id="PTHR30433">
    <property type="entry name" value="CHEMOTAXIS PROTEIN MOTA"/>
    <property type="match status" value="1"/>
</dbReference>